<evidence type="ECO:0000313" key="3">
    <source>
        <dbReference type="Proteomes" id="UP001367508"/>
    </source>
</evidence>
<dbReference type="EMBL" id="JAYMYQ010000005">
    <property type="protein sequence ID" value="KAK7328016.1"/>
    <property type="molecule type" value="Genomic_DNA"/>
</dbReference>
<proteinExistence type="predicted"/>
<protein>
    <submittedName>
        <fullName evidence="2">Uncharacterized protein</fullName>
    </submittedName>
</protein>
<gene>
    <name evidence="2" type="ORF">VNO77_22110</name>
</gene>
<keyword evidence="3" id="KW-1185">Reference proteome</keyword>
<evidence type="ECO:0000256" key="1">
    <source>
        <dbReference type="SAM" id="MobiDB-lite"/>
    </source>
</evidence>
<reference evidence="2 3" key="1">
    <citation type="submission" date="2024-01" db="EMBL/GenBank/DDBJ databases">
        <title>The genomes of 5 underutilized Papilionoideae crops provide insights into root nodulation and disease resistanc.</title>
        <authorList>
            <person name="Jiang F."/>
        </authorList>
    </citation>
    <scope>NUCLEOTIDE SEQUENCE [LARGE SCALE GENOMIC DNA]</scope>
    <source>
        <strain evidence="2">LVBAO_FW01</strain>
        <tissue evidence="2">Leaves</tissue>
    </source>
</reference>
<feature type="compositionally biased region" description="Polar residues" evidence="1">
    <location>
        <begin position="33"/>
        <end position="42"/>
    </location>
</feature>
<sequence>MIGSGSQRGQLMEFLGSWGGGGGGREARDRNLNNHSPCSQSSTKQHVNELEFCIGEPGWQKTKHEILFFLHL</sequence>
<organism evidence="2 3">
    <name type="scientific">Canavalia gladiata</name>
    <name type="common">Sword bean</name>
    <name type="synonym">Dolichos gladiatus</name>
    <dbReference type="NCBI Taxonomy" id="3824"/>
    <lineage>
        <taxon>Eukaryota</taxon>
        <taxon>Viridiplantae</taxon>
        <taxon>Streptophyta</taxon>
        <taxon>Embryophyta</taxon>
        <taxon>Tracheophyta</taxon>
        <taxon>Spermatophyta</taxon>
        <taxon>Magnoliopsida</taxon>
        <taxon>eudicotyledons</taxon>
        <taxon>Gunneridae</taxon>
        <taxon>Pentapetalae</taxon>
        <taxon>rosids</taxon>
        <taxon>fabids</taxon>
        <taxon>Fabales</taxon>
        <taxon>Fabaceae</taxon>
        <taxon>Papilionoideae</taxon>
        <taxon>50 kb inversion clade</taxon>
        <taxon>NPAAA clade</taxon>
        <taxon>indigoferoid/millettioid clade</taxon>
        <taxon>Phaseoleae</taxon>
        <taxon>Canavalia</taxon>
    </lineage>
</organism>
<dbReference type="Proteomes" id="UP001367508">
    <property type="component" value="Unassembled WGS sequence"/>
</dbReference>
<comment type="caution">
    <text evidence="2">The sequence shown here is derived from an EMBL/GenBank/DDBJ whole genome shotgun (WGS) entry which is preliminary data.</text>
</comment>
<feature type="region of interest" description="Disordered" evidence="1">
    <location>
        <begin position="13"/>
        <end position="42"/>
    </location>
</feature>
<name>A0AAN9L3E8_CANGL</name>
<evidence type="ECO:0000313" key="2">
    <source>
        <dbReference type="EMBL" id="KAK7328016.1"/>
    </source>
</evidence>
<accession>A0AAN9L3E8</accession>
<dbReference type="AlphaFoldDB" id="A0AAN9L3E8"/>